<evidence type="ECO:0000313" key="3">
    <source>
        <dbReference type="Proteomes" id="UP000755654"/>
    </source>
</evidence>
<protein>
    <recommendedName>
        <fullName evidence="4">Glycine zipper 2TM domain-containing protein</fullName>
    </recommendedName>
</protein>
<dbReference type="RefSeq" id="WP_215880694.1">
    <property type="nucleotide sequence ID" value="NZ_JAAOMP010000134.1"/>
</dbReference>
<comment type="caution">
    <text evidence="2">The sequence shown here is derived from an EMBL/GenBank/DDBJ whole genome shotgun (WGS) entry which is preliminary data.</text>
</comment>
<reference evidence="2 3" key="1">
    <citation type="journal article" date="2021" name="ISME J.">
        <title>Genomic evolution of the class Acidithiobacillia: deep-branching Proteobacteria living in extreme acidic conditions.</title>
        <authorList>
            <person name="Moya-Beltran A."/>
            <person name="Beard S."/>
            <person name="Rojas-Villalobos C."/>
            <person name="Issotta F."/>
            <person name="Gallardo Y."/>
            <person name="Ulloa R."/>
            <person name="Giaveno A."/>
            <person name="Degli Esposti M."/>
            <person name="Johnson D.B."/>
            <person name="Quatrini R."/>
        </authorList>
    </citation>
    <scope>NUCLEOTIDE SEQUENCE [LARGE SCALE GENOMIC DNA]</scope>
    <source>
        <strain evidence="2 3">RW2</strain>
    </source>
</reference>
<gene>
    <name evidence="2" type="ORF">HAP95_12380</name>
</gene>
<dbReference type="EMBL" id="JAAOMP010000134">
    <property type="protein sequence ID" value="MBU2760934.1"/>
    <property type="molecule type" value="Genomic_DNA"/>
</dbReference>
<proteinExistence type="predicted"/>
<keyword evidence="1" id="KW-0732">Signal</keyword>
<evidence type="ECO:0008006" key="4">
    <source>
        <dbReference type="Google" id="ProtNLM"/>
    </source>
</evidence>
<dbReference type="Pfam" id="PF14412">
    <property type="entry name" value="AHH"/>
    <property type="match status" value="1"/>
</dbReference>
<name>A0ABS6A0C8_9PROT</name>
<dbReference type="InterPro" id="IPR032871">
    <property type="entry name" value="AHH_dom_containing"/>
</dbReference>
<sequence length="270" mass="28996">MKVNCSKGVISIFLIGFMAVAPTAQAGLLGALVGDAIVHHEEEKSQQNGQPNMLTQHPIMGAVAGSVAGAAVEGGIAHNFVEHPVRDSIIGAGAATIGAAYLMDKYHCHESGTYDGIHQWTCNGVGGAHPWKQEAKDLYIEARTETLRKNMHEAYGYPLRVKGCAAHHIVPPDDGRFGNYAEKLRGILKTCDILPDDAENGVWLPYVKSGADCSGVYHPGLHGDSLGYYKKILTRLSRAYSAGSNLDESCLNVKNELGQIKQDLMDGVNE</sequence>
<evidence type="ECO:0000256" key="1">
    <source>
        <dbReference type="SAM" id="SignalP"/>
    </source>
</evidence>
<feature type="signal peptide" evidence="1">
    <location>
        <begin position="1"/>
        <end position="26"/>
    </location>
</feature>
<evidence type="ECO:0000313" key="2">
    <source>
        <dbReference type="EMBL" id="MBU2760934.1"/>
    </source>
</evidence>
<organism evidence="2 3">
    <name type="scientific">Acidithiobacillus sulfurivorans</name>
    <dbReference type="NCBI Taxonomy" id="1958756"/>
    <lineage>
        <taxon>Bacteria</taxon>
        <taxon>Pseudomonadati</taxon>
        <taxon>Pseudomonadota</taxon>
        <taxon>Acidithiobacillia</taxon>
        <taxon>Acidithiobacillales</taxon>
        <taxon>Acidithiobacillaceae</taxon>
        <taxon>Acidithiobacillus</taxon>
    </lineage>
</organism>
<keyword evidence="3" id="KW-1185">Reference proteome</keyword>
<dbReference type="Proteomes" id="UP000755654">
    <property type="component" value="Unassembled WGS sequence"/>
</dbReference>
<feature type="chain" id="PRO_5045089411" description="Glycine zipper 2TM domain-containing protein" evidence="1">
    <location>
        <begin position="27"/>
        <end position="270"/>
    </location>
</feature>
<accession>A0ABS6A0C8</accession>